<accession>A0A7J7ZJX8</accession>
<evidence type="ECO:0000313" key="2">
    <source>
        <dbReference type="Proteomes" id="UP000558488"/>
    </source>
</evidence>
<dbReference type="EMBL" id="JACAGB010000003">
    <property type="protein sequence ID" value="KAF6374398.1"/>
    <property type="molecule type" value="Genomic_DNA"/>
</dbReference>
<organism evidence="1 2">
    <name type="scientific">Pipistrellus kuhlii</name>
    <name type="common">Kuhl's pipistrelle</name>
    <dbReference type="NCBI Taxonomy" id="59472"/>
    <lineage>
        <taxon>Eukaryota</taxon>
        <taxon>Metazoa</taxon>
        <taxon>Chordata</taxon>
        <taxon>Craniata</taxon>
        <taxon>Vertebrata</taxon>
        <taxon>Euteleostomi</taxon>
        <taxon>Mammalia</taxon>
        <taxon>Eutheria</taxon>
        <taxon>Laurasiatheria</taxon>
        <taxon>Chiroptera</taxon>
        <taxon>Yangochiroptera</taxon>
        <taxon>Vespertilionidae</taxon>
        <taxon>Pipistrellus</taxon>
    </lineage>
</organism>
<keyword evidence="2" id="KW-1185">Reference proteome</keyword>
<dbReference type="AlphaFoldDB" id="A0A7J7ZJX8"/>
<dbReference type="Proteomes" id="UP000558488">
    <property type="component" value="Unassembled WGS sequence"/>
</dbReference>
<evidence type="ECO:0000313" key="1">
    <source>
        <dbReference type="EMBL" id="KAF6374398.1"/>
    </source>
</evidence>
<reference evidence="1 2" key="1">
    <citation type="journal article" date="2020" name="Nature">
        <title>Six reference-quality genomes reveal evolution of bat adaptations.</title>
        <authorList>
            <person name="Jebb D."/>
            <person name="Huang Z."/>
            <person name="Pippel M."/>
            <person name="Hughes G.M."/>
            <person name="Lavrichenko K."/>
            <person name="Devanna P."/>
            <person name="Winkler S."/>
            <person name="Jermiin L.S."/>
            <person name="Skirmuntt E.C."/>
            <person name="Katzourakis A."/>
            <person name="Burkitt-Gray L."/>
            <person name="Ray D.A."/>
            <person name="Sullivan K.A.M."/>
            <person name="Roscito J.G."/>
            <person name="Kirilenko B.M."/>
            <person name="Davalos L.M."/>
            <person name="Corthals A.P."/>
            <person name="Power M.L."/>
            <person name="Jones G."/>
            <person name="Ransome R.D."/>
            <person name="Dechmann D.K.N."/>
            <person name="Locatelli A.G."/>
            <person name="Puechmaille S.J."/>
            <person name="Fedrigo O."/>
            <person name="Jarvis E.D."/>
            <person name="Hiller M."/>
            <person name="Vernes S.C."/>
            <person name="Myers E.W."/>
            <person name="Teeling E.C."/>
        </authorList>
    </citation>
    <scope>NUCLEOTIDE SEQUENCE [LARGE SCALE GENOMIC DNA]</scope>
    <source>
        <strain evidence="1">MPipKuh1</strain>
        <tissue evidence="1">Flight muscle</tissue>
    </source>
</reference>
<protein>
    <submittedName>
        <fullName evidence="1">Uncharacterized protein</fullName>
    </submittedName>
</protein>
<proteinExistence type="predicted"/>
<gene>
    <name evidence="1" type="ORF">mPipKuh1_009617</name>
</gene>
<comment type="caution">
    <text evidence="1">The sequence shown here is derived from an EMBL/GenBank/DDBJ whole genome shotgun (WGS) entry which is preliminary data.</text>
</comment>
<sequence>MQIDPHTWCHKMAAPMSSQDGYPHVITRWGAPMSSQDWCSHIIPRWPPPCHHKMATTSCSLPHNHKMAVLILSQDGQQGRAVGGTSPEGRAVRGNWACRKGIWGWLGWQEAIRCQSHWQGSG</sequence>
<name>A0A7J7ZJX8_PIPKU</name>